<dbReference type="HOGENOM" id="CLU_3216822_0_0_10"/>
<sequence length="44" mass="5086">MNNNSLSKGRLSSYPYFRVEKMEQLKKGLQSQDSLSTKGNLFLF</sequence>
<gene>
    <name evidence="1" type="ORF">Gilli_2601</name>
</gene>
<name>H2BY13_GILLR</name>
<dbReference type="Proteomes" id="UP000003844">
    <property type="component" value="Unassembled WGS sequence"/>
</dbReference>
<accession>H2BY13</accession>
<protein>
    <submittedName>
        <fullName evidence="1">Uncharacterized protein</fullName>
    </submittedName>
</protein>
<dbReference type="AlphaFoldDB" id="H2BY13"/>
<proteinExistence type="predicted"/>
<organism evidence="1 2">
    <name type="scientific">Gillisia limnaea (strain DSM 15749 / LMG 21470 / R-8282)</name>
    <dbReference type="NCBI Taxonomy" id="865937"/>
    <lineage>
        <taxon>Bacteria</taxon>
        <taxon>Pseudomonadati</taxon>
        <taxon>Bacteroidota</taxon>
        <taxon>Flavobacteriia</taxon>
        <taxon>Flavobacteriales</taxon>
        <taxon>Flavobacteriaceae</taxon>
        <taxon>Gillisia</taxon>
    </lineage>
</organism>
<dbReference type="EMBL" id="JH594606">
    <property type="protein sequence ID" value="EHQ03219.1"/>
    <property type="molecule type" value="Genomic_DNA"/>
</dbReference>
<evidence type="ECO:0000313" key="1">
    <source>
        <dbReference type="EMBL" id="EHQ03219.1"/>
    </source>
</evidence>
<keyword evidence="2" id="KW-1185">Reference proteome</keyword>
<evidence type="ECO:0000313" key="2">
    <source>
        <dbReference type="Proteomes" id="UP000003844"/>
    </source>
</evidence>
<reference evidence="2" key="1">
    <citation type="journal article" date="2012" name="Stand. Genomic Sci.">
        <title>Genome sequence of the Antarctic rhodopsins-containing flavobacterium Gillisia limnaea type strain (R-8282(T)).</title>
        <authorList>
            <person name="Riedel T."/>
            <person name="Held B."/>
            <person name="Nolan M."/>
            <person name="Lucas S."/>
            <person name="Lapidus A."/>
            <person name="Tice H."/>
            <person name="Del Rio T.G."/>
            <person name="Cheng J.F."/>
            <person name="Han C."/>
            <person name="Tapia R."/>
            <person name="Goodwin L.A."/>
            <person name="Pitluck S."/>
            <person name="Liolios K."/>
            <person name="Mavromatis K."/>
            <person name="Pagani I."/>
            <person name="Ivanova N."/>
            <person name="Mikhailova N."/>
            <person name="Pati A."/>
            <person name="Chen A."/>
            <person name="Palaniappan K."/>
            <person name="Land M."/>
            <person name="Rohde M."/>
            <person name="Tindall B.J."/>
            <person name="Detter J.C."/>
            <person name="Goker M."/>
            <person name="Bristow J."/>
            <person name="Eisen J.A."/>
            <person name="Markowitz V."/>
            <person name="Hugenholtz P."/>
            <person name="Kyrpides N.C."/>
            <person name="Klenk H.P."/>
            <person name="Woyke T."/>
        </authorList>
    </citation>
    <scope>NUCLEOTIDE SEQUENCE [LARGE SCALE GENOMIC DNA]</scope>
    <source>
        <strain evidence="2">DSM 15749 / LMG 21470 / R-8282</strain>
    </source>
</reference>